<organism evidence="2 3">
    <name type="scientific">Puccinia coronata f. sp. avenae</name>
    <dbReference type="NCBI Taxonomy" id="200324"/>
    <lineage>
        <taxon>Eukaryota</taxon>
        <taxon>Fungi</taxon>
        <taxon>Dikarya</taxon>
        <taxon>Basidiomycota</taxon>
        <taxon>Pucciniomycotina</taxon>
        <taxon>Pucciniomycetes</taxon>
        <taxon>Pucciniales</taxon>
        <taxon>Pucciniaceae</taxon>
        <taxon>Puccinia</taxon>
    </lineage>
</organism>
<feature type="region of interest" description="Disordered" evidence="1">
    <location>
        <begin position="39"/>
        <end position="222"/>
    </location>
</feature>
<evidence type="ECO:0000256" key="1">
    <source>
        <dbReference type="SAM" id="MobiDB-lite"/>
    </source>
</evidence>
<accession>A0A2N5VSS9</accession>
<comment type="caution">
    <text evidence="2">The sequence shown here is derived from an EMBL/GenBank/DDBJ whole genome shotgun (WGS) entry which is preliminary data.</text>
</comment>
<dbReference type="EMBL" id="PGCJ01000069">
    <property type="protein sequence ID" value="PLW53045.1"/>
    <property type="molecule type" value="Genomic_DNA"/>
</dbReference>
<keyword evidence="3" id="KW-1185">Reference proteome</keyword>
<name>A0A2N5VSS9_9BASI</name>
<evidence type="ECO:0000313" key="3">
    <source>
        <dbReference type="Proteomes" id="UP000235388"/>
    </source>
</evidence>
<feature type="compositionally biased region" description="Polar residues" evidence="1">
    <location>
        <begin position="123"/>
        <end position="140"/>
    </location>
</feature>
<dbReference type="AlphaFoldDB" id="A0A2N5VSS9"/>
<feature type="compositionally biased region" description="Low complexity" evidence="1">
    <location>
        <begin position="201"/>
        <end position="213"/>
    </location>
</feature>
<sequence length="222" mass="23463">MFLENDLPIHDVAGLVKKWTDGTGLTGHPGLICQTCKQLNRQEEPSVSSDKSSSNNESLEIISKPSNKTPGVPLTKVSPLLNISPDSNSLPYGEKANLEEMSQGDGGVSETSEEEGKALENASKPSASQTQGPSPSNQSKADIDVNVKTSIEGDVDVKPSIKEMNGVPAPSKKSQIKLTVKEKPKANKPPIPSTETLNESAKPVKAGKPAAKVPCKKPCKKS</sequence>
<protein>
    <submittedName>
        <fullName evidence="2">Uncharacterized protein</fullName>
    </submittedName>
</protein>
<reference evidence="2 3" key="1">
    <citation type="submission" date="2017-11" db="EMBL/GenBank/DDBJ databases">
        <title>De novo assembly and phasing of dikaryotic genomes from two isolates of Puccinia coronata f. sp. avenae, the causal agent of oat crown rust.</title>
        <authorList>
            <person name="Miller M.E."/>
            <person name="Zhang Y."/>
            <person name="Omidvar V."/>
            <person name="Sperschneider J."/>
            <person name="Schwessinger B."/>
            <person name="Raley C."/>
            <person name="Palmer J.M."/>
            <person name="Garnica D."/>
            <person name="Upadhyaya N."/>
            <person name="Rathjen J."/>
            <person name="Taylor J.M."/>
            <person name="Park R.F."/>
            <person name="Dodds P.N."/>
            <person name="Hirsch C.D."/>
            <person name="Kianian S.F."/>
            <person name="Figueroa M."/>
        </authorList>
    </citation>
    <scope>NUCLEOTIDE SEQUENCE [LARGE SCALE GENOMIC DNA]</scope>
    <source>
        <strain evidence="2">12NC29</strain>
    </source>
</reference>
<dbReference type="Proteomes" id="UP000235388">
    <property type="component" value="Unassembled WGS sequence"/>
</dbReference>
<proteinExistence type="predicted"/>
<gene>
    <name evidence="2" type="ORF">PCANC_10769</name>
</gene>
<evidence type="ECO:0000313" key="2">
    <source>
        <dbReference type="EMBL" id="PLW53045.1"/>
    </source>
</evidence>
<feature type="compositionally biased region" description="Low complexity" evidence="1">
    <location>
        <begin position="45"/>
        <end position="64"/>
    </location>
</feature>